<feature type="transmembrane region" description="Helical" evidence="5">
    <location>
        <begin position="289"/>
        <end position="313"/>
    </location>
</feature>
<accession>A0AAD8DPQ1</accession>
<dbReference type="EMBL" id="JARGEI010000021">
    <property type="protein sequence ID" value="KAJ8712314.1"/>
    <property type="molecule type" value="Genomic_DNA"/>
</dbReference>
<feature type="transmembrane region" description="Helical" evidence="5">
    <location>
        <begin position="6"/>
        <end position="24"/>
    </location>
</feature>
<keyword evidence="2 5" id="KW-0812">Transmembrane</keyword>
<protein>
    <submittedName>
        <fullName evidence="6">Uncharacterized protein</fullName>
    </submittedName>
</protein>
<feature type="transmembrane region" description="Helical" evidence="5">
    <location>
        <begin position="164"/>
        <end position="186"/>
    </location>
</feature>
<evidence type="ECO:0000313" key="6">
    <source>
        <dbReference type="EMBL" id="KAJ8712314.1"/>
    </source>
</evidence>
<organism evidence="6 7">
    <name type="scientific">Mythimna separata</name>
    <name type="common">Oriental armyworm</name>
    <name type="synonym">Pseudaletia separata</name>
    <dbReference type="NCBI Taxonomy" id="271217"/>
    <lineage>
        <taxon>Eukaryota</taxon>
        <taxon>Metazoa</taxon>
        <taxon>Ecdysozoa</taxon>
        <taxon>Arthropoda</taxon>
        <taxon>Hexapoda</taxon>
        <taxon>Insecta</taxon>
        <taxon>Pterygota</taxon>
        <taxon>Neoptera</taxon>
        <taxon>Endopterygota</taxon>
        <taxon>Lepidoptera</taxon>
        <taxon>Glossata</taxon>
        <taxon>Ditrysia</taxon>
        <taxon>Noctuoidea</taxon>
        <taxon>Noctuidae</taxon>
        <taxon>Noctuinae</taxon>
        <taxon>Hadenini</taxon>
        <taxon>Mythimna</taxon>
    </lineage>
</organism>
<name>A0AAD8DPQ1_MYTSE</name>
<proteinExistence type="predicted"/>
<feature type="transmembrane region" description="Helical" evidence="5">
    <location>
        <begin position="334"/>
        <end position="353"/>
    </location>
</feature>
<dbReference type="AlphaFoldDB" id="A0AAD8DPQ1"/>
<dbReference type="InterPro" id="IPR050382">
    <property type="entry name" value="MFS_Na/Anion_cotransporter"/>
</dbReference>
<feature type="transmembrane region" description="Helical" evidence="5">
    <location>
        <begin position="98"/>
        <end position="117"/>
    </location>
</feature>
<dbReference type="GO" id="GO:0016020">
    <property type="term" value="C:membrane"/>
    <property type="evidence" value="ECO:0007669"/>
    <property type="project" value="UniProtKB-SubCell"/>
</dbReference>
<feature type="transmembrane region" description="Helical" evidence="5">
    <location>
        <begin position="192"/>
        <end position="212"/>
    </location>
</feature>
<evidence type="ECO:0000256" key="3">
    <source>
        <dbReference type="ARBA" id="ARBA00022989"/>
    </source>
</evidence>
<keyword evidence="3 5" id="KW-1133">Transmembrane helix</keyword>
<dbReference type="InterPro" id="IPR036259">
    <property type="entry name" value="MFS_trans_sf"/>
</dbReference>
<feature type="transmembrane region" description="Helical" evidence="5">
    <location>
        <begin position="393"/>
        <end position="417"/>
    </location>
</feature>
<sequence>MLKIRIRAIVGVMIFLGYFLMYVVRNNLSVHIVDMAQAIKRDEILFGNDTIIARCCIKRAGMSDTINWDDTKVGKLFCAYHIGYCICFPIFHSFGDKLGPTWVVAIAGCISGIMTLLTPASAYYHFWALFLVRIVKGFCAGAMQPSMVQVLRYWVPPIERNHFMWAYCGITTGTFSTFLMCAAVHYYSRWPVGFYVSGGTQITWAVVWILVVTDYPRRHPCISEKELEYLFNTISNIFPIKMTNAQTPWRLILRSVPFWALCILNFGYSWMIISLCLYGPLYYSKVVRYSIYSASALTALPFFLRLVFGTILIQLYHKYKNRPEVTRIKHIRKYFIIVSHVIPGLLMCVSWMLPVIPGPHLLTIAVALTAAGMDLTLDLCYELSPTFVNPINTVIKMIGNTSGIILSLCVGQVTYTYKNLATVWKHIWCFHALILFISGVVFLIWGETEVQPWNQTRRERIPRRKYMIHNMPSMMSNIAEVEEESLRSSLASSMAKVPPS</sequence>
<evidence type="ECO:0000256" key="1">
    <source>
        <dbReference type="ARBA" id="ARBA00004141"/>
    </source>
</evidence>
<feature type="transmembrane region" description="Helical" evidence="5">
    <location>
        <begin position="423"/>
        <end position="445"/>
    </location>
</feature>
<comment type="caution">
    <text evidence="6">The sequence shown here is derived from an EMBL/GenBank/DDBJ whole genome shotgun (WGS) entry which is preliminary data.</text>
</comment>
<dbReference type="GO" id="GO:0022857">
    <property type="term" value="F:transmembrane transporter activity"/>
    <property type="evidence" value="ECO:0007669"/>
    <property type="project" value="InterPro"/>
</dbReference>
<dbReference type="PANTHER" id="PTHR11662">
    <property type="entry name" value="SOLUTE CARRIER FAMILY 17"/>
    <property type="match status" value="1"/>
</dbReference>
<dbReference type="SUPFAM" id="SSF103473">
    <property type="entry name" value="MFS general substrate transporter"/>
    <property type="match status" value="1"/>
</dbReference>
<gene>
    <name evidence="6" type="ORF">PYW07_005156</name>
</gene>
<dbReference type="PANTHER" id="PTHR11662:SF336">
    <property type="entry name" value="LP19554P"/>
    <property type="match status" value="1"/>
</dbReference>
<keyword evidence="4 5" id="KW-0472">Membrane</keyword>
<dbReference type="GO" id="GO:0006820">
    <property type="term" value="P:monoatomic anion transport"/>
    <property type="evidence" value="ECO:0007669"/>
    <property type="project" value="TreeGrafter"/>
</dbReference>
<evidence type="ECO:0000313" key="7">
    <source>
        <dbReference type="Proteomes" id="UP001231518"/>
    </source>
</evidence>
<dbReference type="Proteomes" id="UP001231518">
    <property type="component" value="Chromosome 17"/>
</dbReference>
<keyword evidence="7" id="KW-1185">Reference proteome</keyword>
<evidence type="ECO:0000256" key="4">
    <source>
        <dbReference type="ARBA" id="ARBA00023136"/>
    </source>
</evidence>
<dbReference type="Gene3D" id="1.20.1250.20">
    <property type="entry name" value="MFS general substrate transporter like domains"/>
    <property type="match status" value="1"/>
</dbReference>
<reference evidence="6" key="1">
    <citation type="submission" date="2023-03" db="EMBL/GenBank/DDBJ databases">
        <title>Chromosome-level genomes of two armyworms, Mythimna separata and Mythimna loreyi, provide insights into the biosynthesis and reception of sex pheromones.</title>
        <authorList>
            <person name="Zhao H."/>
        </authorList>
    </citation>
    <scope>NUCLEOTIDE SEQUENCE</scope>
    <source>
        <strain evidence="6">BeijingLab</strain>
        <tissue evidence="6">Pupa</tissue>
    </source>
</reference>
<evidence type="ECO:0000256" key="5">
    <source>
        <dbReference type="SAM" id="Phobius"/>
    </source>
</evidence>
<dbReference type="Pfam" id="PF07690">
    <property type="entry name" value="MFS_1"/>
    <property type="match status" value="1"/>
</dbReference>
<feature type="transmembrane region" description="Helical" evidence="5">
    <location>
        <begin position="258"/>
        <end position="283"/>
    </location>
</feature>
<evidence type="ECO:0000256" key="2">
    <source>
        <dbReference type="ARBA" id="ARBA00022692"/>
    </source>
</evidence>
<comment type="subcellular location">
    <subcellularLocation>
        <location evidence="1">Membrane</location>
        <topology evidence="1">Multi-pass membrane protein</topology>
    </subcellularLocation>
</comment>
<feature type="transmembrane region" description="Helical" evidence="5">
    <location>
        <begin position="123"/>
        <end position="143"/>
    </location>
</feature>
<dbReference type="InterPro" id="IPR011701">
    <property type="entry name" value="MFS"/>
</dbReference>